<feature type="region of interest" description="Disordered" evidence="1">
    <location>
        <begin position="1"/>
        <end position="30"/>
    </location>
</feature>
<dbReference type="Proteomes" id="UP001596145">
    <property type="component" value="Unassembled WGS sequence"/>
</dbReference>
<evidence type="ECO:0000256" key="1">
    <source>
        <dbReference type="SAM" id="MobiDB-lite"/>
    </source>
</evidence>
<keyword evidence="3" id="KW-1185">Reference proteome</keyword>
<proteinExistence type="predicted"/>
<comment type="caution">
    <text evidence="2">The sequence shown here is derived from an EMBL/GenBank/DDBJ whole genome shotgun (WGS) entry which is preliminary data.</text>
</comment>
<dbReference type="AlphaFoldDB" id="A0ABD5QN47"/>
<organism evidence="2 3">
    <name type="scientific">Halorubrum glutamatedens</name>
    <dbReference type="NCBI Taxonomy" id="2707018"/>
    <lineage>
        <taxon>Archaea</taxon>
        <taxon>Methanobacteriati</taxon>
        <taxon>Methanobacteriota</taxon>
        <taxon>Stenosarchaea group</taxon>
        <taxon>Halobacteria</taxon>
        <taxon>Halobacteriales</taxon>
        <taxon>Haloferacaceae</taxon>
        <taxon>Halorubrum</taxon>
    </lineage>
</organism>
<protein>
    <submittedName>
        <fullName evidence="2">Uncharacterized protein</fullName>
    </submittedName>
</protein>
<dbReference type="EMBL" id="JBHSKV010000002">
    <property type="protein sequence ID" value="MFC5133613.1"/>
    <property type="molecule type" value="Genomic_DNA"/>
</dbReference>
<gene>
    <name evidence="2" type="ORF">ACFPJA_02560</name>
</gene>
<dbReference type="RefSeq" id="WP_162498063.1">
    <property type="nucleotide sequence ID" value="NZ_JBHSKV010000002.1"/>
</dbReference>
<accession>A0ABD5QN47</accession>
<name>A0ABD5QN47_9EURY</name>
<sequence>MRSITNHECGGARLRAPGRARGARAREGETTRQRFWRVVEAEVGEA</sequence>
<evidence type="ECO:0000313" key="2">
    <source>
        <dbReference type="EMBL" id="MFC5133613.1"/>
    </source>
</evidence>
<reference evidence="2 3" key="1">
    <citation type="journal article" date="2019" name="Int. J. Syst. Evol. Microbiol.">
        <title>The Global Catalogue of Microorganisms (GCM) 10K type strain sequencing project: providing services to taxonomists for standard genome sequencing and annotation.</title>
        <authorList>
            <consortium name="The Broad Institute Genomics Platform"/>
            <consortium name="The Broad Institute Genome Sequencing Center for Infectious Disease"/>
            <person name="Wu L."/>
            <person name="Ma J."/>
        </authorList>
    </citation>
    <scope>NUCLEOTIDE SEQUENCE [LARGE SCALE GENOMIC DNA]</scope>
    <source>
        <strain evidence="2 3">CGMCC 1.16026</strain>
    </source>
</reference>
<evidence type="ECO:0000313" key="3">
    <source>
        <dbReference type="Proteomes" id="UP001596145"/>
    </source>
</evidence>